<protein>
    <recommendedName>
        <fullName evidence="3">DNA-directed DNA polymerase</fullName>
    </recommendedName>
</protein>
<dbReference type="Proteomes" id="UP001153636">
    <property type="component" value="Chromosome 5"/>
</dbReference>
<organism evidence="1 2">
    <name type="scientific">Psylliodes chrysocephalus</name>
    <dbReference type="NCBI Taxonomy" id="3402493"/>
    <lineage>
        <taxon>Eukaryota</taxon>
        <taxon>Metazoa</taxon>
        <taxon>Ecdysozoa</taxon>
        <taxon>Arthropoda</taxon>
        <taxon>Hexapoda</taxon>
        <taxon>Insecta</taxon>
        <taxon>Pterygota</taxon>
        <taxon>Neoptera</taxon>
        <taxon>Endopterygota</taxon>
        <taxon>Coleoptera</taxon>
        <taxon>Polyphaga</taxon>
        <taxon>Cucujiformia</taxon>
        <taxon>Chrysomeloidea</taxon>
        <taxon>Chrysomelidae</taxon>
        <taxon>Galerucinae</taxon>
        <taxon>Alticini</taxon>
        <taxon>Psylliodes</taxon>
    </lineage>
</organism>
<dbReference type="SUPFAM" id="SSF53098">
    <property type="entry name" value="Ribonuclease H-like"/>
    <property type="match status" value="1"/>
</dbReference>
<gene>
    <name evidence="1" type="ORF">PSYICH_LOCUS11187</name>
</gene>
<name>A0A9P0D1U1_9CUCU</name>
<evidence type="ECO:0000313" key="1">
    <source>
        <dbReference type="EMBL" id="CAH1110483.1"/>
    </source>
</evidence>
<dbReference type="AlphaFoldDB" id="A0A9P0D1U1"/>
<proteinExistence type="predicted"/>
<dbReference type="InterPro" id="IPR012337">
    <property type="entry name" value="RNaseH-like_sf"/>
</dbReference>
<dbReference type="EMBL" id="OV651817">
    <property type="protein sequence ID" value="CAH1110483.1"/>
    <property type="molecule type" value="Genomic_DNA"/>
</dbReference>
<evidence type="ECO:0008006" key="3">
    <source>
        <dbReference type="Google" id="ProtNLM"/>
    </source>
</evidence>
<keyword evidence="2" id="KW-1185">Reference proteome</keyword>
<sequence>MKLRFVDSFRFLSRPLDKLSETLDSSQCIEVKKYFHNEKEFNLMRRKGVFPYSYVSSFEKLDEEGLPSKEKFFDNLRGEPISDEDYEKAKEIWNTFNCKTLNDYAMLYLKTDVLLLADVFEKFV</sequence>
<dbReference type="PANTHER" id="PTHR31511">
    <property type="entry name" value="PROTEIN CBG23764"/>
    <property type="match status" value="1"/>
</dbReference>
<dbReference type="OrthoDB" id="6602337at2759"/>
<dbReference type="PANTHER" id="PTHR31511:SF12">
    <property type="entry name" value="RHO TERMINATION FACTOR N-TERMINAL DOMAIN-CONTAINING PROTEIN"/>
    <property type="match status" value="1"/>
</dbReference>
<evidence type="ECO:0000313" key="2">
    <source>
        <dbReference type="Proteomes" id="UP001153636"/>
    </source>
</evidence>
<reference evidence="1" key="1">
    <citation type="submission" date="2022-01" db="EMBL/GenBank/DDBJ databases">
        <authorList>
            <person name="King R."/>
        </authorList>
    </citation>
    <scope>NUCLEOTIDE SEQUENCE</scope>
</reference>
<accession>A0A9P0D1U1</accession>